<keyword evidence="3" id="KW-0819">tRNA processing</keyword>
<proteinExistence type="predicted"/>
<dbReference type="SUPFAM" id="SSF81891">
    <property type="entry name" value="Poly A polymerase C-terminal region-like"/>
    <property type="match status" value="1"/>
</dbReference>
<evidence type="ECO:0000256" key="6">
    <source>
        <dbReference type="ARBA" id="ARBA00022741"/>
    </source>
</evidence>
<dbReference type="GO" id="GO:0000049">
    <property type="term" value="F:tRNA binding"/>
    <property type="evidence" value="ECO:0007669"/>
    <property type="project" value="TreeGrafter"/>
</dbReference>
<dbReference type="NCBIfam" id="TIGR02692">
    <property type="entry name" value="tRNA_CCA_actino"/>
    <property type="match status" value="1"/>
</dbReference>
<keyword evidence="6" id="KW-0547">Nucleotide-binding</keyword>
<evidence type="ECO:0000313" key="11">
    <source>
        <dbReference type="EMBL" id="PZP88359.1"/>
    </source>
</evidence>
<keyword evidence="8" id="KW-0175">Coiled coil</keyword>
<feature type="coiled-coil region" evidence="8">
    <location>
        <begin position="438"/>
        <end position="465"/>
    </location>
</feature>
<comment type="cofactor">
    <cofactor evidence="1">
        <name>Mg(2+)</name>
        <dbReference type="ChEBI" id="CHEBI:18420"/>
    </cofactor>
</comment>
<evidence type="ECO:0000256" key="3">
    <source>
        <dbReference type="ARBA" id="ARBA00022694"/>
    </source>
</evidence>
<keyword evidence="7" id="KW-0460">Magnesium</keyword>
<dbReference type="Gene3D" id="3.30.460.10">
    <property type="entry name" value="Beta Polymerase, domain 2"/>
    <property type="match status" value="1"/>
</dbReference>
<dbReference type="NCBIfam" id="TIGR00277">
    <property type="entry name" value="HDIG"/>
    <property type="match status" value="1"/>
</dbReference>
<evidence type="ECO:0000313" key="12">
    <source>
        <dbReference type="Proteomes" id="UP000248606"/>
    </source>
</evidence>
<feature type="region of interest" description="Disordered" evidence="9">
    <location>
        <begin position="520"/>
        <end position="539"/>
    </location>
</feature>
<dbReference type="InterPro" id="IPR014065">
    <property type="entry name" value="tRNA_adenylyltransferase"/>
</dbReference>
<sequence>MTHPTNPQKTPKTPKAQQTQQQAGQGLAGQDKPADNADRAGQPDQERILRMMATAQVQLRSLAPTLIPLAAAFEDAGHDLYLVGGSVRDALLGELGMDLDFTTDARPDAVTNILNTCTDNVWDTGIDYGTVSASRNGWQIEITTFRADQYDGVSRNPIVQFGDTLEGDLVRRDFTVNAMAVRLHGDGTQDFCDPLGGINDLEMGVLDTPQTPSVSFHDDPLRMIRACRFVSKLGFTLAPRVTAAITEMSGEITRITAERIQAELDKLMLGAYPWDGIDLLCQTGLADHIFPEIPAMAMPPDPKLPHKDVYTHSLTVLKQACDLEPGDPDLVLRWAALLHDIGKVPTRAPKPGGGVTFYQHEIVGARMVRKRLRALKYSRQMINDISQLVYLHLRIHGYGDGEWTDSAVRRYVTDAGPLLDRLNLLVRADCTTAREWKRKQQQALVDNLEARIAELREKEDLEAIRPDLDGNEIMQILGLNPGPEVGKAWAYLKNLRIEQGPMEHDEAVAALQNWWAGHAGSTERAGSVERTGSAERQEE</sequence>
<dbReference type="EMBL" id="QFOZ01000012">
    <property type="protein sequence ID" value="PZP88359.1"/>
    <property type="molecule type" value="Genomic_DNA"/>
</dbReference>
<protein>
    <submittedName>
        <fullName evidence="11">CCA tRNA nucleotidyltransferase</fullName>
    </submittedName>
</protein>
<dbReference type="InterPro" id="IPR006675">
    <property type="entry name" value="HDIG_dom"/>
</dbReference>
<dbReference type="PANTHER" id="PTHR46173">
    <property type="entry name" value="CCA TRNA NUCLEOTIDYLTRANSFERASE 1, MITOCHONDRIAL"/>
    <property type="match status" value="1"/>
</dbReference>
<evidence type="ECO:0000256" key="1">
    <source>
        <dbReference type="ARBA" id="ARBA00001946"/>
    </source>
</evidence>
<keyword evidence="2 11" id="KW-0808">Transferase</keyword>
<evidence type="ECO:0000256" key="4">
    <source>
        <dbReference type="ARBA" id="ARBA00022695"/>
    </source>
</evidence>
<gene>
    <name evidence="11" type="ORF">DI579_06495</name>
</gene>
<dbReference type="InterPro" id="IPR043519">
    <property type="entry name" value="NT_sf"/>
</dbReference>
<dbReference type="InterPro" id="IPR002646">
    <property type="entry name" value="PolA_pol_head_dom"/>
</dbReference>
<feature type="region of interest" description="Disordered" evidence="9">
    <location>
        <begin position="1"/>
        <end position="40"/>
    </location>
</feature>
<dbReference type="Proteomes" id="UP000248606">
    <property type="component" value="Unassembled WGS sequence"/>
</dbReference>
<feature type="domain" description="HD/PDEase" evidence="10">
    <location>
        <begin position="305"/>
        <end position="460"/>
    </location>
</feature>
<evidence type="ECO:0000256" key="7">
    <source>
        <dbReference type="ARBA" id="ARBA00022842"/>
    </source>
</evidence>
<dbReference type="CDD" id="cd00077">
    <property type="entry name" value="HDc"/>
    <property type="match status" value="1"/>
</dbReference>
<keyword evidence="5" id="KW-0479">Metal-binding</keyword>
<dbReference type="CDD" id="cd05398">
    <property type="entry name" value="NT_ClassII-CCAase"/>
    <property type="match status" value="1"/>
</dbReference>
<evidence type="ECO:0000256" key="9">
    <source>
        <dbReference type="SAM" id="MobiDB-lite"/>
    </source>
</evidence>
<comment type="caution">
    <text evidence="11">The sequence shown here is derived from an EMBL/GenBank/DDBJ whole genome shotgun (WGS) entry which is preliminary data.</text>
</comment>
<evidence type="ECO:0000256" key="2">
    <source>
        <dbReference type="ARBA" id="ARBA00022679"/>
    </source>
</evidence>
<evidence type="ECO:0000259" key="10">
    <source>
        <dbReference type="SMART" id="SM00471"/>
    </source>
</evidence>
<reference evidence="11 12" key="1">
    <citation type="submission" date="2017-08" db="EMBL/GenBank/DDBJ databases">
        <title>Infants hospitalized years apart are colonized by the same room-sourced microbial strains.</title>
        <authorList>
            <person name="Brooks B."/>
            <person name="Olm M.R."/>
            <person name="Firek B.A."/>
            <person name="Baker R."/>
            <person name="Thomas B.C."/>
            <person name="Morowitz M.J."/>
            <person name="Banfield J.F."/>
        </authorList>
    </citation>
    <scope>NUCLEOTIDE SEQUENCE [LARGE SCALE GENOMIC DNA]</scope>
    <source>
        <strain evidence="11">S2_006_000_R1_57</strain>
    </source>
</reference>
<evidence type="ECO:0000256" key="8">
    <source>
        <dbReference type="SAM" id="Coils"/>
    </source>
</evidence>
<dbReference type="GO" id="GO:0000166">
    <property type="term" value="F:nucleotide binding"/>
    <property type="evidence" value="ECO:0007669"/>
    <property type="project" value="UniProtKB-KW"/>
</dbReference>
<dbReference type="GO" id="GO:0016779">
    <property type="term" value="F:nucleotidyltransferase activity"/>
    <property type="evidence" value="ECO:0007669"/>
    <property type="project" value="UniProtKB-KW"/>
</dbReference>
<name>A0A2W5KFM9_9ACTN</name>
<dbReference type="Pfam" id="PF12627">
    <property type="entry name" value="PolyA_pol_RNAbd"/>
    <property type="match status" value="1"/>
</dbReference>
<dbReference type="InterPro" id="IPR003607">
    <property type="entry name" value="HD/PDEase_dom"/>
</dbReference>
<dbReference type="SUPFAM" id="SSF81301">
    <property type="entry name" value="Nucleotidyltransferase"/>
    <property type="match status" value="1"/>
</dbReference>
<dbReference type="InterPro" id="IPR032828">
    <property type="entry name" value="PolyA_RNA-bd"/>
</dbReference>
<dbReference type="GO" id="GO:0046872">
    <property type="term" value="F:metal ion binding"/>
    <property type="evidence" value="ECO:0007669"/>
    <property type="project" value="UniProtKB-KW"/>
</dbReference>
<dbReference type="GO" id="GO:0008033">
    <property type="term" value="P:tRNA processing"/>
    <property type="evidence" value="ECO:0007669"/>
    <property type="project" value="UniProtKB-KW"/>
</dbReference>
<keyword evidence="4" id="KW-0548">Nucleotidyltransferase</keyword>
<accession>A0A2W5KFM9</accession>
<feature type="compositionally biased region" description="Low complexity" evidence="9">
    <location>
        <begin position="7"/>
        <end position="30"/>
    </location>
</feature>
<dbReference type="InterPro" id="IPR050264">
    <property type="entry name" value="Bact_CCA-adding_enz_type3_sf"/>
</dbReference>
<dbReference type="Pfam" id="PF01743">
    <property type="entry name" value="PolyA_pol"/>
    <property type="match status" value="1"/>
</dbReference>
<organism evidence="11 12">
    <name type="scientific">Lawsonella clevelandensis</name>
    <dbReference type="NCBI Taxonomy" id="1528099"/>
    <lineage>
        <taxon>Bacteria</taxon>
        <taxon>Bacillati</taxon>
        <taxon>Actinomycetota</taxon>
        <taxon>Actinomycetes</taxon>
        <taxon>Mycobacteriales</taxon>
        <taxon>Lawsonellaceae</taxon>
        <taxon>Lawsonella</taxon>
    </lineage>
</organism>
<dbReference type="Pfam" id="PF01966">
    <property type="entry name" value="HD"/>
    <property type="match status" value="1"/>
</dbReference>
<dbReference type="PANTHER" id="PTHR46173:SF1">
    <property type="entry name" value="CCA TRNA NUCLEOTIDYLTRANSFERASE 1, MITOCHONDRIAL"/>
    <property type="match status" value="1"/>
</dbReference>
<dbReference type="AlphaFoldDB" id="A0A2W5KFM9"/>
<dbReference type="SMART" id="SM00471">
    <property type="entry name" value="HDc"/>
    <property type="match status" value="1"/>
</dbReference>
<dbReference type="Gene3D" id="1.10.3090.10">
    <property type="entry name" value="cca-adding enzyme, domain 2"/>
    <property type="match status" value="1"/>
</dbReference>
<evidence type="ECO:0000256" key="5">
    <source>
        <dbReference type="ARBA" id="ARBA00022723"/>
    </source>
</evidence>
<dbReference type="InterPro" id="IPR006674">
    <property type="entry name" value="HD_domain"/>
</dbReference>